<dbReference type="EMBL" id="VIJZ01000007">
    <property type="protein sequence ID" value="TQR97467.1"/>
    <property type="molecule type" value="Genomic_DNA"/>
</dbReference>
<evidence type="ECO:0000313" key="1">
    <source>
        <dbReference type="EMBL" id="TQR97467.1"/>
    </source>
</evidence>
<keyword evidence="2" id="KW-1185">Reference proteome</keyword>
<name>A0ABY3B187_9BACL</name>
<comment type="caution">
    <text evidence="1">The sequence shown here is derived from an EMBL/GenBank/DDBJ whole genome shotgun (WGS) entry which is preliminary data.</text>
</comment>
<organism evidence="1 2">
    <name type="scientific">Paenibacillus ottowii</name>
    <dbReference type="NCBI Taxonomy" id="2315729"/>
    <lineage>
        <taxon>Bacteria</taxon>
        <taxon>Bacillati</taxon>
        <taxon>Bacillota</taxon>
        <taxon>Bacilli</taxon>
        <taxon>Bacillales</taxon>
        <taxon>Paenibacillaceae</taxon>
        <taxon>Paenibacillus</taxon>
    </lineage>
</organism>
<dbReference type="Proteomes" id="UP000319219">
    <property type="component" value="Unassembled WGS sequence"/>
</dbReference>
<reference evidence="1 2" key="1">
    <citation type="submission" date="2019-07" db="EMBL/GenBank/DDBJ databases">
        <title>Paenibacillus ottowii sp. nov. isolated from a fermentation system processing bovine manure.</title>
        <authorList>
            <person name="Velazquez L.F."/>
            <person name="Rajbanshi S."/>
            <person name="Guan S."/>
            <person name="Hinchee M."/>
            <person name="Welsh A."/>
        </authorList>
    </citation>
    <scope>NUCLEOTIDE SEQUENCE [LARGE SCALE GENOMIC DNA]</scope>
    <source>
        <strain evidence="1 2">MS2379</strain>
    </source>
</reference>
<gene>
    <name evidence="1" type="ORF">FKV70_16680</name>
</gene>
<proteinExistence type="predicted"/>
<evidence type="ECO:0000313" key="2">
    <source>
        <dbReference type="Proteomes" id="UP000319219"/>
    </source>
</evidence>
<protein>
    <submittedName>
        <fullName evidence="1">Uncharacterized protein</fullName>
    </submittedName>
</protein>
<accession>A0ABY3B187</accession>
<sequence>MIGTIDSKQKIQEVMLIGSGGFKKRIDGNLMTAMIALIMTTNSDYNYDNAQDLLKEMGLLDKNENVIVSNTIRNRVKYKFKIKNNDMTTFRIIGTK</sequence>
<dbReference type="RefSeq" id="WP_142613535.1">
    <property type="nucleotide sequence ID" value="NZ_VIJZ01000007.1"/>
</dbReference>